<reference evidence="2" key="1">
    <citation type="submission" date="2022-03" db="EMBL/GenBank/DDBJ databases">
        <authorList>
            <person name="Martin H S."/>
        </authorList>
    </citation>
    <scope>NUCLEOTIDE SEQUENCE</scope>
</reference>
<gene>
    <name evidence="2" type="ORF">IPOD504_LOCUS13006</name>
</gene>
<sequence length="268" mass="29054">MWSRVSNIAIPYLNIPGLKSHGSLTGSQGQQDLQNKLPRLSTPSPLQELYNNVTGSMTGSSVEKKAEVVSEGDLYGELSDDDALDQPATDAASADGTQPATPYVELLQNDSTAIIFPLAEDFLTQTAAVPVFSSVTEIVTEAVPAIYPTPTEARPPPTLGTIDTKTAAQFLMEFSASSQISTAAGPEFGGGPKGSDSAPNGEMEHDYCANDGSKRNDFTEFRPEMAAYYYKQWMLVRKKLRAKNQQLRRLRKRVETLEGRSREGAGKT</sequence>
<evidence type="ECO:0000256" key="1">
    <source>
        <dbReference type="SAM" id="MobiDB-lite"/>
    </source>
</evidence>
<feature type="non-terminal residue" evidence="2">
    <location>
        <position position="268"/>
    </location>
</feature>
<evidence type="ECO:0000313" key="3">
    <source>
        <dbReference type="Proteomes" id="UP000837857"/>
    </source>
</evidence>
<protein>
    <submittedName>
        <fullName evidence="2">Uncharacterized protein</fullName>
    </submittedName>
</protein>
<feature type="compositionally biased region" description="Basic and acidic residues" evidence="1">
    <location>
        <begin position="202"/>
        <end position="216"/>
    </location>
</feature>
<proteinExistence type="predicted"/>
<accession>A0ABN8IS86</accession>
<dbReference type="EMBL" id="OW152842">
    <property type="protein sequence ID" value="CAH2065028.1"/>
    <property type="molecule type" value="Genomic_DNA"/>
</dbReference>
<organism evidence="2 3">
    <name type="scientific">Iphiclides podalirius</name>
    <name type="common">scarce swallowtail</name>
    <dbReference type="NCBI Taxonomy" id="110791"/>
    <lineage>
        <taxon>Eukaryota</taxon>
        <taxon>Metazoa</taxon>
        <taxon>Ecdysozoa</taxon>
        <taxon>Arthropoda</taxon>
        <taxon>Hexapoda</taxon>
        <taxon>Insecta</taxon>
        <taxon>Pterygota</taxon>
        <taxon>Neoptera</taxon>
        <taxon>Endopterygota</taxon>
        <taxon>Lepidoptera</taxon>
        <taxon>Glossata</taxon>
        <taxon>Ditrysia</taxon>
        <taxon>Papilionoidea</taxon>
        <taxon>Papilionidae</taxon>
        <taxon>Papilioninae</taxon>
        <taxon>Iphiclides</taxon>
    </lineage>
</organism>
<name>A0ABN8IS86_9NEOP</name>
<evidence type="ECO:0000313" key="2">
    <source>
        <dbReference type="EMBL" id="CAH2065028.1"/>
    </source>
</evidence>
<dbReference type="Proteomes" id="UP000837857">
    <property type="component" value="Chromosome 30"/>
</dbReference>
<feature type="region of interest" description="Disordered" evidence="1">
    <location>
        <begin position="182"/>
        <end position="216"/>
    </location>
</feature>
<feature type="region of interest" description="Disordered" evidence="1">
    <location>
        <begin position="77"/>
        <end position="97"/>
    </location>
</feature>
<keyword evidence="3" id="KW-1185">Reference proteome</keyword>